<reference evidence="4" key="1">
    <citation type="submission" date="2025-08" db="UniProtKB">
        <authorList>
            <consortium name="Ensembl"/>
        </authorList>
    </citation>
    <scope>IDENTIFICATION</scope>
</reference>
<dbReference type="Pfam" id="PF13757">
    <property type="entry name" value="VIT_2"/>
    <property type="match status" value="1"/>
</dbReference>
<dbReference type="Gene3D" id="3.40.50.410">
    <property type="entry name" value="von Willebrand factor, type A domain"/>
    <property type="match status" value="1"/>
</dbReference>
<dbReference type="PROSITE" id="PS50234">
    <property type="entry name" value="VWFA"/>
    <property type="match status" value="1"/>
</dbReference>
<feature type="region of interest" description="Disordered" evidence="1">
    <location>
        <begin position="685"/>
        <end position="752"/>
    </location>
</feature>
<evidence type="ECO:0000313" key="5">
    <source>
        <dbReference type="Proteomes" id="UP000261500"/>
    </source>
</evidence>
<organism evidence="4 5">
    <name type="scientific">Poecilia latipinna</name>
    <name type="common">sailfin molly</name>
    <dbReference type="NCBI Taxonomy" id="48699"/>
    <lineage>
        <taxon>Eukaryota</taxon>
        <taxon>Metazoa</taxon>
        <taxon>Chordata</taxon>
        <taxon>Craniata</taxon>
        <taxon>Vertebrata</taxon>
        <taxon>Euteleostomi</taxon>
        <taxon>Actinopterygii</taxon>
        <taxon>Neopterygii</taxon>
        <taxon>Teleostei</taxon>
        <taxon>Neoteleostei</taxon>
        <taxon>Acanthomorphata</taxon>
        <taxon>Ovalentaria</taxon>
        <taxon>Atherinomorphae</taxon>
        <taxon>Cyprinodontiformes</taxon>
        <taxon>Poeciliidae</taxon>
        <taxon>Poeciliinae</taxon>
        <taxon>Poecilia</taxon>
    </lineage>
</organism>
<feature type="compositionally biased region" description="Low complexity" evidence="1">
    <location>
        <begin position="972"/>
        <end position="982"/>
    </location>
</feature>
<dbReference type="Pfam" id="PF13768">
    <property type="entry name" value="VWA_3"/>
    <property type="match status" value="1"/>
</dbReference>
<feature type="region of interest" description="Disordered" evidence="1">
    <location>
        <begin position="587"/>
        <end position="606"/>
    </location>
</feature>
<feature type="domain" description="VWFA" evidence="2">
    <location>
        <begin position="343"/>
        <end position="511"/>
    </location>
</feature>
<reference evidence="4" key="2">
    <citation type="submission" date="2025-09" db="UniProtKB">
        <authorList>
            <consortium name="Ensembl"/>
        </authorList>
    </citation>
    <scope>IDENTIFICATION</scope>
</reference>
<keyword evidence="5" id="KW-1185">Reference proteome</keyword>
<dbReference type="SUPFAM" id="SSF53300">
    <property type="entry name" value="vWA-like"/>
    <property type="match status" value="1"/>
</dbReference>
<evidence type="ECO:0000313" key="4">
    <source>
        <dbReference type="Ensembl" id="ENSPLAP00000015142.1"/>
    </source>
</evidence>
<dbReference type="SMART" id="SM00327">
    <property type="entry name" value="VWA"/>
    <property type="match status" value="1"/>
</dbReference>
<dbReference type="InterPro" id="IPR036465">
    <property type="entry name" value="vWFA_dom_sf"/>
</dbReference>
<dbReference type="AlphaFoldDB" id="A0A3B3UR13"/>
<protein>
    <submittedName>
        <fullName evidence="4">von Willebrand factor A domain containing 5B1</fullName>
    </submittedName>
</protein>
<feature type="region of interest" description="Disordered" evidence="1">
    <location>
        <begin position="972"/>
        <end position="991"/>
    </location>
</feature>
<dbReference type="PROSITE" id="PS51468">
    <property type="entry name" value="VIT"/>
    <property type="match status" value="1"/>
</dbReference>
<proteinExistence type="predicted"/>
<name>A0A3B3UR13_9TELE</name>
<evidence type="ECO:0000259" key="2">
    <source>
        <dbReference type="PROSITE" id="PS50234"/>
    </source>
</evidence>
<sequence>MPGLINKESQCALPLSVSDITCCVRGYTLALTASMTYENIEDHAIEGIFIYPLEENSIVVGFEAMISSQIITLQIKGKAKLDDCYQDICHTANGGLQSGTATGNILVDEDFERTVLVVNLGIIPPMETVHILVSTSSELTTLPSGGIRVSSPPVCTPRVQRTINEEQGLSPNFSRTPHDQNPNASPLWLAALLEDEAINSMDYEFNFQLEIRAPYLLAGVESPSHAIRADADPLARSATSVVITLADKYTYDCPVEILIYPSEPHVPHVLLENGDMTQEEYDEYLHSRSDFIKATKKDSSNQRKVDVIHRRLHKDILHNPVVMLNFCPDLKSICSDLRKVHGEFIFLIDRSGSMSGLNIHRVKDAMVVILKSLVPGCLFNIVGFGSMFKSLFTTSQNYEEEALAQACDYIRKMRADMGGTNMLAPLTWIVRQPTFSGHPRLLFLLTDGAVSNTGKVIELVRSHARYIRCFTFGIGQNACRRLVQGLAAVSKGTAEFLADGERLQPKMIKSLKKTMSPVLSDISIEWLFPETKEVLLSPVGNTFLFPGDSLIGYSVVCDTTRYHDNPKSDKRRRYSMMRSIESASSVFYHSQEEEAGKTGVDSQGSHREAPCVTVHFLNLDDTSPRRRAYSTNQLMDYNPAKKSFTPSDPNSVVPKNPLRRSKVQDLTGQMSPEQEMHWKNDCQLAGLGAPSFRGRPGTSHKPPPQQEDDSELHPQPQPQDGPLPSDSTGVPVARNPAGDDGSRSSTDSPSVGDCKAVVSGLLCGQPMKWEVVFDIEPFLSGREREEKVHEELWNETFHHLAGSSIIHDFEHMADKESEIEQGSGRKYQVYVIHTSKACNILSKYTAFVPIDLDTNEYLPTCVECINITQRNIQSKHLYARTVFAALYLSSVRLALSRTRLLTRAAKGFMCRTHSKSGDSIGESENENKDYIPLLLLQLASGAFPLDSALCEAINVPMDKLKWTSPFASHRSSLGHLSHSGSRQTASPGSVMKRMQDPESMVWATAVALAWLEHSSASYFTEWELVAAKASMWLNAQDIPEGKDLASIKAAANQLFIILRHWDENLQLNMLCYNPGSV</sequence>
<dbReference type="Ensembl" id="ENSPLAT00000030580.1">
    <property type="protein sequence ID" value="ENSPLAP00000015142.1"/>
    <property type="gene ID" value="ENSPLAG00000019038.1"/>
</dbReference>
<dbReference type="InterPro" id="IPR013694">
    <property type="entry name" value="VIT"/>
</dbReference>
<evidence type="ECO:0000256" key="1">
    <source>
        <dbReference type="SAM" id="MobiDB-lite"/>
    </source>
</evidence>
<accession>A0A3B3UR13</accession>
<dbReference type="PANTHER" id="PTHR46299:SF1">
    <property type="entry name" value="VON WILLEBRAND FACTOR A DOMAIN-CONTAINING PROTEIN 5B1"/>
    <property type="match status" value="1"/>
</dbReference>
<dbReference type="STRING" id="48699.ENSPLAP00000015142"/>
<feature type="domain" description="VIT" evidence="3">
    <location>
        <begin position="1"/>
        <end position="137"/>
    </location>
</feature>
<feature type="region of interest" description="Disordered" evidence="1">
    <location>
        <begin position="630"/>
        <end position="673"/>
    </location>
</feature>
<dbReference type="PANTHER" id="PTHR46299">
    <property type="entry name" value="VON WILLEBRAND FACTOR A DOMAIN-CONTAINING PROTEIN 5B2-RELATED"/>
    <property type="match status" value="1"/>
</dbReference>
<dbReference type="GeneTree" id="ENSGT00940000158938"/>
<dbReference type="InterPro" id="IPR052627">
    <property type="entry name" value="VWA_domain-containing"/>
</dbReference>
<evidence type="ECO:0000259" key="3">
    <source>
        <dbReference type="PROSITE" id="PS51468"/>
    </source>
</evidence>
<dbReference type="Proteomes" id="UP000261500">
    <property type="component" value="Unplaced"/>
</dbReference>
<dbReference type="InterPro" id="IPR002035">
    <property type="entry name" value="VWF_A"/>
</dbReference>